<protein>
    <submittedName>
        <fullName evidence="1">Uncharacterized protein</fullName>
    </submittedName>
</protein>
<dbReference type="EMBL" id="NCKV01027168">
    <property type="protein sequence ID" value="RWS19357.1"/>
    <property type="molecule type" value="Genomic_DNA"/>
</dbReference>
<sequence>MCGTGVEAGGLPHAFEVLSDGAPAHTSMKVKEFLVENFGENLIEQEGGHIQHHL</sequence>
<comment type="caution">
    <text evidence="1">The sequence shown here is derived from an EMBL/GenBank/DDBJ whole genome shotgun (WGS) entry which is preliminary data.</text>
</comment>
<dbReference type="VEuPathDB" id="VectorBase:LDEU012683"/>
<keyword evidence="2" id="KW-1185">Reference proteome</keyword>
<accession>A0A443RVF4</accession>
<gene>
    <name evidence="1" type="ORF">B4U80_03962</name>
</gene>
<evidence type="ECO:0000313" key="1">
    <source>
        <dbReference type="EMBL" id="RWS19357.1"/>
    </source>
</evidence>
<reference evidence="1 2" key="1">
    <citation type="journal article" date="2018" name="Gigascience">
        <title>Genomes of trombidid mites reveal novel predicted allergens and laterally-transferred genes associated with secondary metabolism.</title>
        <authorList>
            <person name="Dong X."/>
            <person name="Chaisiri K."/>
            <person name="Xia D."/>
            <person name="Armstrong S.D."/>
            <person name="Fang Y."/>
            <person name="Donnelly M.J."/>
            <person name="Kadowaki T."/>
            <person name="McGarry J.W."/>
            <person name="Darby A.C."/>
            <person name="Makepeace B.L."/>
        </authorList>
    </citation>
    <scope>NUCLEOTIDE SEQUENCE [LARGE SCALE GENOMIC DNA]</scope>
    <source>
        <strain evidence="1">UoL-UT</strain>
    </source>
</reference>
<organism evidence="1 2">
    <name type="scientific">Leptotrombidium deliense</name>
    <dbReference type="NCBI Taxonomy" id="299467"/>
    <lineage>
        <taxon>Eukaryota</taxon>
        <taxon>Metazoa</taxon>
        <taxon>Ecdysozoa</taxon>
        <taxon>Arthropoda</taxon>
        <taxon>Chelicerata</taxon>
        <taxon>Arachnida</taxon>
        <taxon>Acari</taxon>
        <taxon>Acariformes</taxon>
        <taxon>Trombidiformes</taxon>
        <taxon>Prostigmata</taxon>
        <taxon>Anystina</taxon>
        <taxon>Parasitengona</taxon>
        <taxon>Trombiculoidea</taxon>
        <taxon>Trombiculidae</taxon>
        <taxon>Leptotrombidium</taxon>
    </lineage>
</organism>
<proteinExistence type="predicted"/>
<dbReference type="Proteomes" id="UP000288716">
    <property type="component" value="Unassembled WGS sequence"/>
</dbReference>
<evidence type="ECO:0000313" key="2">
    <source>
        <dbReference type="Proteomes" id="UP000288716"/>
    </source>
</evidence>
<name>A0A443RVF4_9ACAR</name>
<dbReference type="AlphaFoldDB" id="A0A443RVF4"/>